<gene>
    <name evidence="2" type="ORF">SGLAU_04605</name>
</gene>
<name>A0A089WZS3_STRGA</name>
<dbReference type="STRING" id="1907.SGLAU_04605"/>
<accession>A0A089WZS3</accession>
<evidence type="ECO:0000259" key="1">
    <source>
        <dbReference type="Pfam" id="PF12697"/>
    </source>
</evidence>
<dbReference type="Pfam" id="PF12697">
    <property type="entry name" value="Abhydrolase_6"/>
    <property type="match status" value="1"/>
</dbReference>
<dbReference type="InterPro" id="IPR000639">
    <property type="entry name" value="Epox_hydrolase-like"/>
</dbReference>
<sequence>MSAAEALEQLDLQYPEDLPRVTTREGVELYYESRGEGPAITLLNNFFITSPLWRAFTQDLVRDFRVVSYDLANHGQSSKLDKEPTWEEHGADLIGLLDALGIESTYLVASSASTQLARDVALAHPDRVKGLVLAGPVFGLTGMRRHRQLNRAWLLTLKNHGMAALYGHIYPEVISGEMNEEGGTPGFLGFREAFLAMSTPEELANGLALVQEGDTSPELLSRIAAPTVIVLGDDDILLTPSRGHELAKLFGNGRCEIMTNAGHVPFLDDPETFQSIVRRFVEETEANV</sequence>
<dbReference type="PRINTS" id="PR00111">
    <property type="entry name" value="ABHYDROLASE"/>
</dbReference>
<protein>
    <submittedName>
        <fullName evidence="2">Putative hydrolase</fullName>
    </submittedName>
</protein>
<evidence type="ECO:0000313" key="2">
    <source>
        <dbReference type="EMBL" id="AIR96947.1"/>
    </source>
</evidence>
<dbReference type="PANTHER" id="PTHR43798">
    <property type="entry name" value="MONOACYLGLYCEROL LIPASE"/>
    <property type="match status" value="1"/>
</dbReference>
<dbReference type="InterPro" id="IPR000073">
    <property type="entry name" value="AB_hydrolase_1"/>
</dbReference>
<dbReference type="InterPro" id="IPR050266">
    <property type="entry name" value="AB_hydrolase_sf"/>
</dbReference>
<proteinExistence type="predicted"/>
<dbReference type="KEGG" id="sgu:SGLAU_04605"/>
<dbReference type="GO" id="GO:0016787">
    <property type="term" value="F:hydrolase activity"/>
    <property type="evidence" value="ECO:0007669"/>
    <property type="project" value="UniProtKB-KW"/>
</dbReference>
<reference evidence="3" key="1">
    <citation type="journal article" date="2015" name="J. Biotechnol.">
        <title>Complete genome sequence of the actinobacterium Streptomyces glaucescens GLA.O (DSM 40922) consisting of a linear chromosome and one linear plasmid.</title>
        <authorList>
            <person name="Ortseifen V."/>
            <person name="Winkler A."/>
            <person name="Albersmeier A."/>
            <person name="Wendler S."/>
            <person name="Puhler A."/>
            <person name="Kalinowski J."/>
            <person name="Ruckert C."/>
        </authorList>
    </citation>
    <scope>NUCLEOTIDE SEQUENCE [LARGE SCALE GENOMIC DNA]</scope>
    <source>
        <strain evidence="3">DSM 40922 / GLA O</strain>
    </source>
</reference>
<dbReference type="Proteomes" id="UP000029482">
    <property type="component" value="Chromosome"/>
</dbReference>
<dbReference type="OrthoDB" id="9796770at2"/>
<dbReference type="eggNOG" id="COG2267">
    <property type="taxonomic scope" value="Bacteria"/>
</dbReference>
<dbReference type="EMBL" id="CP009438">
    <property type="protein sequence ID" value="AIR96947.1"/>
    <property type="molecule type" value="Genomic_DNA"/>
</dbReference>
<keyword evidence="3" id="KW-1185">Reference proteome</keyword>
<dbReference type="SUPFAM" id="SSF53474">
    <property type="entry name" value="alpha/beta-Hydrolases"/>
    <property type="match status" value="1"/>
</dbReference>
<organism evidence="2 3">
    <name type="scientific">Streptomyces glaucescens</name>
    <dbReference type="NCBI Taxonomy" id="1907"/>
    <lineage>
        <taxon>Bacteria</taxon>
        <taxon>Bacillati</taxon>
        <taxon>Actinomycetota</taxon>
        <taxon>Actinomycetes</taxon>
        <taxon>Kitasatosporales</taxon>
        <taxon>Streptomycetaceae</taxon>
        <taxon>Streptomyces</taxon>
    </lineage>
</organism>
<dbReference type="InterPro" id="IPR029058">
    <property type="entry name" value="AB_hydrolase_fold"/>
</dbReference>
<dbReference type="PRINTS" id="PR00412">
    <property type="entry name" value="EPOXHYDRLASE"/>
</dbReference>
<dbReference type="RefSeq" id="WP_043498563.1">
    <property type="nucleotide sequence ID" value="NZ_CP009438.1"/>
</dbReference>
<evidence type="ECO:0000313" key="3">
    <source>
        <dbReference type="Proteomes" id="UP000029482"/>
    </source>
</evidence>
<feature type="domain" description="AB hydrolase-1" evidence="1">
    <location>
        <begin position="52"/>
        <end position="273"/>
    </location>
</feature>
<keyword evidence="2" id="KW-0378">Hydrolase</keyword>
<dbReference type="HOGENOM" id="CLU_020336_13_2_11"/>
<dbReference type="AlphaFoldDB" id="A0A089WZS3"/>
<dbReference type="Gene3D" id="3.40.50.1820">
    <property type="entry name" value="alpha/beta hydrolase"/>
    <property type="match status" value="1"/>
</dbReference>